<proteinExistence type="predicted"/>
<keyword evidence="2" id="KW-1185">Reference proteome</keyword>
<dbReference type="RefSeq" id="WP_138671367.1">
    <property type="nucleotide sequence ID" value="NZ_VCKY01000170.1"/>
</dbReference>
<name>A0A5S4F4L4_9ACTN</name>
<dbReference type="Proteomes" id="UP000309128">
    <property type="component" value="Unassembled WGS sequence"/>
</dbReference>
<protein>
    <submittedName>
        <fullName evidence="1">Uncharacterized protein</fullName>
    </submittedName>
</protein>
<reference evidence="1 2" key="1">
    <citation type="submission" date="2019-05" db="EMBL/GenBank/DDBJ databases">
        <title>Draft genome sequence of Nonomuraea turkmeniaca DSM 43926.</title>
        <authorList>
            <person name="Saricaoglu S."/>
            <person name="Isik K."/>
        </authorList>
    </citation>
    <scope>NUCLEOTIDE SEQUENCE [LARGE SCALE GENOMIC DNA]</scope>
    <source>
        <strain evidence="1 2">DSM 43926</strain>
    </source>
</reference>
<sequence length="79" mass="8313">MTTSPNPAAPAVEPPRPAVLHIVQTSHHTPTLRPGLLFTGPLTPIWLHINNADGTYTIAHLAGEELTVLTRDAAACGCP</sequence>
<evidence type="ECO:0000313" key="1">
    <source>
        <dbReference type="EMBL" id="TMR10990.1"/>
    </source>
</evidence>
<gene>
    <name evidence="1" type="ORF">ETD86_37375</name>
</gene>
<organism evidence="1 2">
    <name type="scientific">Nonomuraea turkmeniaca</name>
    <dbReference type="NCBI Taxonomy" id="103838"/>
    <lineage>
        <taxon>Bacteria</taxon>
        <taxon>Bacillati</taxon>
        <taxon>Actinomycetota</taxon>
        <taxon>Actinomycetes</taxon>
        <taxon>Streptosporangiales</taxon>
        <taxon>Streptosporangiaceae</taxon>
        <taxon>Nonomuraea</taxon>
    </lineage>
</organism>
<dbReference type="AlphaFoldDB" id="A0A5S4F4L4"/>
<comment type="caution">
    <text evidence="1">The sequence shown here is derived from an EMBL/GenBank/DDBJ whole genome shotgun (WGS) entry which is preliminary data.</text>
</comment>
<evidence type="ECO:0000313" key="2">
    <source>
        <dbReference type="Proteomes" id="UP000309128"/>
    </source>
</evidence>
<accession>A0A5S4F4L4</accession>
<dbReference type="EMBL" id="VCKY01000170">
    <property type="protein sequence ID" value="TMR10990.1"/>
    <property type="molecule type" value="Genomic_DNA"/>
</dbReference>